<keyword evidence="1" id="KW-0812">Transmembrane</keyword>
<organism evidence="2 3">
    <name type="scientific">Lactuca sativa</name>
    <name type="common">Garden lettuce</name>
    <dbReference type="NCBI Taxonomy" id="4236"/>
    <lineage>
        <taxon>Eukaryota</taxon>
        <taxon>Viridiplantae</taxon>
        <taxon>Streptophyta</taxon>
        <taxon>Embryophyta</taxon>
        <taxon>Tracheophyta</taxon>
        <taxon>Spermatophyta</taxon>
        <taxon>Magnoliopsida</taxon>
        <taxon>eudicotyledons</taxon>
        <taxon>Gunneridae</taxon>
        <taxon>Pentapetalae</taxon>
        <taxon>asterids</taxon>
        <taxon>campanulids</taxon>
        <taxon>Asterales</taxon>
        <taxon>Asteraceae</taxon>
        <taxon>Cichorioideae</taxon>
        <taxon>Cichorieae</taxon>
        <taxon>Lactucinae</taxon>
        <taxon>Lactuca</taxon>
    </lineage>
</organism>
<evidence type="ECO:0000313" key="3">
    <source>
        <dbReference type="Proteomes" id="UP000235145"/>
    </source>
</evidence>
<gene>
    <name evidence="2" type="ORF">LSAT_V11C100040650</name>
</gene>
<dbReference type="EMBL" id="NBSK02000001">
    <property type="protein sequence ID" value="KAJ0227248.1"/>
    <property type="molecule type" value="Genomic_DNA"/>
</dbReference>
<name>A0A9R1WNB4_LACSA</name>
<accession>A0A9R1WNB4</accession>
<evidence type="ECO:0000313" key="2">
    <source>
        <dbReference type="EMBL" id="KAJ0227248.1"/>
    </source>
</evidence>
<comment type="caution">
    <text evidence="2">The sequence shown here is derived from an EMBL/GenBank/DDBJ whole genome shotgun (WGS) entry which is preliminary data.</text>
</comment>
<reference evidence="2 3" key="1">
    <citation type="journal article" date="2017" name="Nat. Commun.">
        <title>Genome assembly with in vitro proximity ligation data and whole-genome triplication in lettuce.</title>
        <authorList>
            <person name="Reyes-Chin-Wo S."/>
            <person name="Wang Z."/>
            <person name="Yang X."/>
            <person name="Kozik A."/>
            <person name="Arikit S."/>
            <person name="Song C."/>
            <person name="Xia L."/>
            <person name="Froenicke L."/>
            <person name="Lavelle D.O."/>
            <person name="Truco M.J."/>
            <person name="Xia R."/>
            <person name="Zhu S."/>
            <person name="Xu C."/>
            <person name="Xu H."/>
            <person name="Xu X."/>
            <person name="Cox K."/>
            <person name="Korf I."/>
            <person name="Meyers B.C."/>
            <person name="Michelmore R.W."/>
        </authorList>
    </citation>
    <scope>NUCLEOTIDE SEQUENCE [LARGE SCALE GENOMIC DNA]</scope>
    <source>
        <strain evidence="3">cv. Salinas</strain>
        <tissue evidence="2">Seedlings</tissue>
    </source>
</reference>
<protein>
    <submittedName>
        <fullName evidence="2">Uncharacterized protein</fullName>
    </submittedName>
</protein>
<dbReference type="AlphaFoldDB" id="A0A9R1WNB4"/>
<keyword evidence="3" id="KW-1185">Reference proteome</keyword>
<dbReference type="Proteomes" id="UP000235145">
    <property type="component" value="Unassembled WGS sequence"/>
</dbReference>
<keyword evidence="1" id="KW-0472">Membrane</keyword>
<proteinExistence type="predicted"/>
<keyword evidence="1" id="KW-1133">Transmembrane helix</keyword>
<sequence length="117" mass="12796">MLSVLYIEIVFSPGYLSSPSLNPYIFITDSSSPFLAPVVCLPSPSSACHHHLLLAIAIVIIVSIRCLLQTIDAFFKLLCSICYRGDQGYYSMAQLPSPLSLHLCSISSLNKSKLTTE</sequence>
<feature type="transmembrane region" description="Helical" evidence="1">
    <location>
        <begin position="51"/>
        <end position="68"/>
    </location>
</feature>
<evidence type="ECO:0000256" key="1">
    <source>
        <dbReference type="SAM" id="Phobius"/>
    </source>
</evidence>